<dbReference type="AlphaFoldDB" id="A0A2D0B5Z7"/>
<keyword evidence="1" id="KW-0067">ATP-binding</keyword>
<evidence type="ECO:0000259" key="2">
    <source>
        <dbReference type="PROSITE" id="PS50975"/>
    </source>
</evidence>
<sequence length="399" mass="44093">MTHTHFVPRAQRTHAVVVGGGLNALGIVRSLGAAGVALTVVDEDPKSPAMRSRYGGKSLAASLEGDALTEHLLALATRFHRPAMLFVTEEKGVNTISAQRERLAGPYLLRLPGHERLMQLMHKQGFAELAEACASAVPRTVQIGSRADLPSLGQLRFPCVFKPAHKDYGYGARFKKAYKVSDAGEVAALYAEIEPVLADMVAQEWIEGEDDEIYFCLQYIGRDGQLVTSFVGRKIRSWPLHIGGTASCTAAWEFHAELTATTLDFFTRTGFVGMGSMEYKRDRRDGRFYMVEPTVGRTDYQQEVATLNGVNIPLAAYRHEAGLPALPMPEAPAAPPAHIWRDPQADKWAFEEGGGKPDMRSAGHKVMDAYLRWNDPLPWIDYMAGRLTALMHVRMRRTA</sequence>
<dbReference type="InterPro" id="IPR011761">
    <property type="entry name" value="ATP-grasp"/>
</dbReference>
<gene>
    <name evidence="3" type="ORF">CEJ42_08110</name>
</gene>
<protein>
    <submittedName>
        <fullName evidence="3">FAD-dependent oxidoreductase</fullName>
    </submittedName>
</protein>
<dbReference type="GO" id="GO:0046872">
    <property type="term" value="F:metal ion binding"/>
    <property type="evidence" value="ECO:0007669"/>
    <property type="project" value="InterPro"/>
</dbReference>
<proteinExistence type="predicted"/>
<name>A0A2D0B5Z7_9BURK</name>
<dbReference type="PROSITE" id="PS50975">
    <property type="entry name" value="ATP_GRASP"/>
    <property type="match status" value="1"/>
</dbReference>
<dbReference type="Gene3D" id="3.30.470.20">
    <property type="entry name" value="ATP-grasp fold, B domain"/>
    <property type="match status" value="1"/>
</dbReference>
<keyword evidence="1" id="KW-0547">Nucleotide-binding</keyword>
<evidence type="ECO:0000313" key="3">
    <source>
        <dbReference type="EMBL" id="OWY29808.1"/>
    </source>
</evidence>
<evidence type="ECO:0000256" key="1">
    <source>
        <dbReference type="PROSITE-ProRule" id="PRU00409"/>
    </source>
</evidence>
<dbReference type="EMBL" id="NJGU01000004">
    <property type="protein sequence ID" value="OWY29808.1"/>
    <property type="molecule type" value="Genomic_DNA"/>
</dbReference>
<comment type="caution">
    <text evidence="3">The sequence shown here is derived from an EMBL/GenBank/DDBJ whole genome shotgun (WGS) entry which is preliminary data.</text>
</comment>
<reference evidence="3 4" key="1">
    <citation type="submission" date="2017-06" db="EMBL/GenBank/DDBJ databases">
        <title>Herbaspirillum phytohormonus sp. nov., isolated from the root nodule of Robinia pseudoacacia in lead-zinc mine.</title>
        <authorList>
            <person name="Fan M."/>
            <person name="Lin Y."/>
        </authorList>
    </citation>
    <scope>NUCLEOTIDE SEQUENCE [LARGE SCALE GENOMIC DNA]</scope>
    <source>
        <strain evidence="3 4">HZ10</strain>
    </source>
</reference>
<evidence type="ECO:0000313" key="4">
    <source>
        <dbReference type="Proteomes" id="UP000197596"/>
    </source>
</evidence>
<organism evidence="3 4">
    <name type="scientific">Herbaspirillum robiniae</name>
    <dbReference type="NCBI Taxonomy" id="2014887"/>
    <lineage>
        <taxon>Bacteria</taxon>
        <taxon>Pseudomonadati</taxon>
        <taxon>Pseudomonadota</taxon>
        <taxon>Betaproteobacteria</taxon>
        <taxon>Burkholderiales</taxon>
        <taxon>Oxalobacteraceae</taxon>
        <taxon>Herbaspirillum</taxon>
    </lineage>
</organism>
<dbReference type="Proteomes" id="UP000197596">
    <property type="component" value="Unassembled WGS sequence"/>
</dbReference>
<dbReference type="SUPFAM" id="SSF56059">
    <property type="entry name" value="Glutathione synthetase ATP-binding domain-like"/>
    <property type="match status" value="1"/>
</dbReference>
<feature type="domain" description="ATP-grasp" evidence="2">
    <location>
        <begin position="127"/>
        <end position="321"/>
    </location>
</feature>
<accession>A0A2D0B5Z7</accession>
<dbReference type="GO" id="GO:0005524">
    <property type="term" value="F:ATP binding"/>
    <property type="evidence" value="ECO:0007669"/>
    <property type="project" value="UniProtKB-UniRule"/>
</dbReference>
<dbReference type="RefSeq" id="WP_088750579.1">
    <property type="nucleotide sequence ID" value="NZ_NJGU01000004.1"/>
</dbReference>